<proteinExistence type="predicted"/>
<name>A0A100HGN3_9DEIO</name>
<reference evidence="3" key="1">
    <citation type="submission" date="2015-11" db="EMBL/GenBank/DDBJ databases">
        <title>Draft Genome Sequence of the Radioresistant Bacterium Deinococcus grandis, Isolated from Freshwater Fish in Japan.</title>
        <authorList>
            <person name="Satoh K."/>
            <person name="Onodera T."/>
            <person name="Omoso K."/>
            <person name="Takeda-Yano K."/>
            <person name="Katayama T."/>
            <person name="Oono Y."/>
            <person name="Narumi I."/>
        </authorList>
    </citation>
    <scope>NUCLEOTIDE SEQUENCE [LARGE SCALE GENOMIC DNA]</scope>
    <source>
        <strain evidence="3">ATCC 43672</strain>
    </source>
</reference>
<organism evidence="2 3">
    <name type="scientific">Deinococcus grandis</name>
    <dbReference type="NCBI Taxonomy" id="57498"/>
    <lineage>
        <taxon>Bacteria</taxon>
        <taxon>Thermotogati</taxon>
        <taxon>Deinococcota</taxon>
        <taxon>Deinococci</taxon>
        <taxon>Deinococcales</taxon>
        <taxon>Deinococcaceae</taxon>
        <taxon>Deinococcus</taxon>
    </lineage>
</organism>
<gene>
    <name evidence="2" type="ORF">DEIGR_100350</name>
</gene>
<evidence type="ECO:0000313" key="3">
    <source>
        <dbReference type="Proteomes" id="UP000056209"/>
    </source>
</evidence>
<dbReference type="OrthoDB" id="9814572at2"/>
<dbReference type="EMBL" id="BCMS01000001">
    <property type="protein sequence ID" value="GAQ20323.1"/>
    <property type="molecule type" value="Genomic_DNA"/>
</dbReference>
<dbReference type="InterPro" id="IPR011639">
    <property type="entry name" value="MethylTrfase_TaqI-like_dom"/>
</dbReference>
<dbReference type="GO" id="GO:0006304">
    <property type="term" value="P:DNA modification"/>
    <property type="evidence" value="ECO:0007669"/>
    <property type="project" value="InterPro"/>
</dbReference>
<dbReference type="InterPro" id="IPR002052">
    <property type="entry name" value="DNA_methylase_N6_adenine_CS"/>
</dbReference>
<dbReference type="SUPFAM" id="SSF53335">
    <property type="entry name" value="S-adenosyl-L-methionine-dependent methyltransferases"/>
    <property type="match status" value="1"/>
</dbReference>
<dbReference type="AlphaFoldDB" id="A0A100HGN3"/>
<dbReference type="Pfam" id="PF07669">
    <property type="entry name" value="Eco57I"/>
    <property type="match status" value="1"/>
</dbReference>
<keyword evidence="3" id="KW-1185">Reference proteome</keyword>
<protein>
    <recommendedName>
        <fullName evidence="1">Type II methyltransferase M.TaqI-like domain-containing protein</fullName>
    </recommendedName>
</protein>
<accession>A0A100HGN3</accession>
<dbReference type="InterPro" id="IPR029063">
    <property type="entry name" value="SAM-dependent_MTases_sf"/>
</dbReference>
<feature type="domain" description="Type II methyltransferase M.TaqI-like" evidence="1">
    <location>
        <begin position="46"/>
        <end position="178"/>
    </location>
</feature>
<sequence length="367" mass="41488">MKIDRHITPEAISAHIINDLIQGGRKYFGIAADFSCASGELIKKIIDNISLRKIILNDIDRAVINKNLFFNYETEIFNVDFEREECADFLGFYGKCDLIILNPPYSMRGASKYNTNIGNVSIKSSRAMKHILHALRFLSSNGVMYCIVPTNILTSEMDKKIILSLVNSADITEIKRFGRGHFASASVETVLIRIENYKDVEFCKLCKSGIPGESEKSSSFSLTRGNVPIHSLDGRIYTRSGKNRIPFVHTTNIDATKALFINRNTKYRIVSGRFILLPRVGSPKLNKIKIHEGELAVSDCVIVIQGDMIDLLHWYLVNNYLKLEAIYSGHCAKYTTISRLNELLFNFELENSSDERVGERSMVQSVI</sequence>
<dbReference type="RefSeq" id="WP_153013592.1">
    <property type="nucleotide sequence ID" value="NZ_BCMS01000001.1"/>
</dbReference>
<dbReference type="Gene3D" id="3.40.50.150">
    <property type="entry name" value="Vaccinia Virus protein VP39"/>
    <property type="match status" value="1"/>
</dbReference>
<dbReference type="PROSITE" id="PS00092">
    <property type="entry name" value="N6_MTASE"/>
    <property type="match status" value="1"/>
</dbReference>
<dbReference type="GO" id="GO:0009007">
    <property type="term" value="F:site-specific DNA-methyltransferase (adenine-specific) activity"/>
    <property type="evidence" value="ECO:0007669"/>
    <property type="project" value="UniProtKB-EC"/>
</dbReference>
<dbReference type="PRINTS" id="PR00507">
    <property type="entry name" value="N12N6MTFRASE"/>
</dbReference>
<dbReference type="GO" id="GO:0003676">
    <property type="term" value="F:nucleic acid binding"/>
    <property type="evidence" value="ECO:0007669"/>
    <property type="project" value="InterPro"/>
</dbReference>
<evidence type="ECO:0000313" key="2">
    <source>
        <dbReference type="EMBL" id="GAQ20323.1"/>
    </source>
</evidence>
<dbReference type="Proteomes" id="UP000056209">
    <property type="component" value="Unassembled WGS sequence"/>
</dbReference>
<dbReference type="GO" id="GO:0032259">
    <property type="term" value="P:methylation"/>
    <property type="evidence" value="ECO:0007669"/>
    <property type="project" value="InterPro"/>
</dbReference>
<comment type="caution">
    <text evidence="2">The sequence shown here is derived from an EMBL/GenBank/DDBJ whole genome shotgun (WGS) entry which is preliminary data.</text>
</comment>
<evidence type="ECO:0000259" key="1">
    <source>
        <dbReference type="Pfam" id="PF07669"/>
    </source>
</evidence>